<keyword evidence="5 7" id="KW-0687">Ribonucleoprotein</keyword>
<dbReference type="InterPro" id="IPR020069">
    <property type="entry name" value="Ribosomal_bL9_C"/>
</dbReference>
<dbReference type="GO" id="GO:0003735">
    <property type="term" value="F:structural constituent of ribosome"/>
    <property type="evidence" value="ECO:0007669"/>
    <property type="project" value="InterPro"/>
</dbReference>
<dbReference type="InterPro" id="IPR020070">
    <property type="entry name" value="Ribosomal_bL9_N"/>
</dbReference>
<dbReference type="InterPro" id="IPR000244">
    <property type="entry name" value="Ribosomal_bL9"/>
</dbReference>
<name>A0A1F6CZ64_9BACT</name>
<dbReference type="HAMAP" id="MF_00503">
    <property type="entry name" value="Ribosomal_bL9"/>
    <property type="match status" value="1"/>
</dbReference>
<evidence type="ECO:0000313" key="10">
    <source>
        <dbReference type="EMBL" id="OGG54407.1"/>
    </source>
</evidence>
<comment type="caution">
    <text evidence="10">The sequence shown here is derived from an EMBL/GenBank/DDBJ whole genome shotgun (WGS) entry which is preliminary data.</text>
</comment>
<dbReference type="InterPro" id="IPR020594">
    <property type="entry name" value="Ribosomal_bL9_bac/chp"/>
</dbReference>
<dbReference type="InterPro" id="IPR009027">
    <property type="entry name" value="Ribosomal_bL9/RNase_H1_N"/>
</dbReference>
<dbReference type="GO" id="GO:0019843">
    <property type="term" value="F:rRNA binding"/>
    <property type="evidence" value="ECO:0007669"/>
    <property type="project" value="UniProtKB-UniRule"/>
</dbReference>
<dbReference type="AlphaFoldDB" id="A0A1F6CZ64"/>
<dbReference type="Gene3D" id="3.40.5.10">
    <property type="entry name" value="Ribosomal protein L9, N-terminal domain"/>
    <property type="match status" value="1"/>
</dbReference>
<dbReference type="GO" id="GO:1990904">
    <property type="term" value="C:ribonucleoprotein complex"/>
    <property type="evidence" value="ECO:0007669"/>
    <property type="project" value="UniProtKB-KW"/>
</dbReference>
<dbReference type="InterPro" id="IPR036935">
    <property type="entry name" value="Ribosomal_bL9_N_sf"/>
</dbReference>
<evidence type="ECO:0000256" key="4">
    <source>
        <dbReference type="ARBA" id="ARBA00022980"/>
    </source>
</evidence>
<evidence type="ECO:0000259" key="8">
    <source>
        <dbReference type="Pfam" id="PF01281"/>
    </source>
</evidence>
<dbReference type="SUPFAM" id="SSF55658">
    <property type="entry name" value="L9 N-domain-like"/>
    <property type="match status" value="1"/>
</dbReference>
<evidence type="ECO:0000259" key="9">
    <source>
        <dbReference type="Pfam" id="PF03948"/>
    </source>
</evidence>
<evidence type="ECO:0000256" key="1">
    <source>
        <dbReference type="ARBA" id="ARBA00010605"/>
    </source>
</evidence>
<keyword evidence="3 7" id="KW-0694">RNA-binding</keyword>
<dbReference type="GO" id="GO:0006412">
    <property type="term" value="P:translation"/>
    <property type="evidence" value="ECO:0007669"/>
    <property type="project" value="UniProtKB-UniRule"/>
</dbReference>
<evidence type="ECO:0000256" key="3">
    <source>
        <dbReference type="ARBA" id="ARBA00022884"/>
    </source>
</evidence>
<keyword evidence="4 7" id="KW-0689">Ribosomal protein</keyword>
<dbReference type="GO" id="GO:0005840">
    <property type="term" value="C:ribosome"/>
    <property type="evidence" value="ECO:0007669"/>
    <property type="project" value="UniProtKB-KW"/>
</dbReference>
<evidence type="ECO:0000256" key="5">
    <source>
        <dbReference type="ARBA" id="ARBA00023274"/>
    </source>
</evidence>
<protein>
    <recommendedName>
        <fullName evidence="6 7">Large ribosomal subunit protein bL9</fullName>
    </recommendedName>
</protein>
<keyword evidence="2 7" id="KW-0699">rRNA-binding</keyword>
<feature type="domain" description="Ribosomal protein L9" evidence="8">
    <location>
        <begin position="1"/>
        <end position="46"/>
    </location>
</feature>
<evidence type="ECO:0000256" key="7">
    <source>
        <dbReference type="HAMAP-Rule" id="MF_00503"/>
    </source>
</evidence>
<reference evidence="10 11" key="1">
    <citation type="journal article" date="2016" name="Nat. Commun.">
        <title>Thousands of microbial genomes shed light on interconnected biogeochemical processes in an aquifer system.</title>
        <authorList>
            <person name="Anantharaman K."/>
            <person name="Brown C.T."/>
            <person name="Hug L.A."/>
            <person name="Sharon I."/>
            <person name="Castelle C.J."/>
            <person name="Probst A.J."/>
            <person name="Thomas B.C."/>
            <person name="Singh A."/>
            <person name="Wilkins M.J."/>
            <person name="Karaoz U."/>
            <person name="Brodie E.L."/>
            <person name="Williams K.H."/>
            <person name="Hubbard S.S."/>
            <person name="Banfield J.F."/>
        </authorList>
    </citation>
    <scope>NUCLEOTIDE SEQUENCE [LARGE SCALE GENOMIC DNA]</scope>
</reference>
<comment type="similarity">
    <text evidence="1 7">Belongs to the bacterial ribosomal protein bL9 family.</text>
</comment>
<evidence type="ECO:0000313" key="11">
    <source>
        <dbReference type="Proteomes" id="UP000177659"/>
    </source>
</evidence>
<proteinExistence type="inferred from homology"/>
<dbReference type="Pfam" id="PF03948">
    <property type="entry name" value="Ribosomal_L9_C"/>
    <property type="match status" value="1"/>
</dbReference>
<dbReference type="SUPFAM" id="SSF55653">
    <property type="entry name" value="Ribosomal protein L9 C-domain"/>
    <property type="match status" value="1"/>
</dbReference>
<dbReference type="PANTHER" id="PTHR21368">
    <property type="entry name" value="50S RIBOSOMAL PROTEIN L9"/>
    <property type="match status" value="1"/>
</dbReference>
<gene>
    <name evidence="7" type="primary">rplI</name>
    <name evidence="10" type="ORF">A3D62_00575</name>
</gene>
<evidence type="ECO:0000256" key="6">
    <source>
        <dbReference type="ARBA" id="ARBA00035292"/>
    </source>
</evidence>
<dbReference type="NCBIfam" id="TIGR00158">
    <property type="entry name" value="L9"/>
    <property type="match status" value="1"/>
</dbReference>
<sequence>MKVILLKDVRGTGRKYDVKNVADGYAMNYLLPNKLAELATAEKISQVEQHKREQADVLKIEEDLLHKNLEALKEVTIEIKEKTNDEGRLFKGVAAEAIIQALKEQKRLELQEDAIVLEKPIKETGEFEIPVEAHGKKSSFKLIVSSL</sequence>
<dbReference type="Gene3D" id="3.10.430.100">
    <property type="entry name" value="Ribosomal protein L9, C-terminal domain"/>
    <property type="match status" value="1"/>
</dbReference>
<dbReference type="Proteomes" id="UP000177659">
    <property type="component" value="Unassembled WGS sequence"/>
</dbReference>
<dbReference type="Pfam" id="PF01281">
    <property type="entry name" value="Ribosomal_L9_N"/>
    <property type="match status" value="1"/>
</dbReference>
<feature type="domain" description="Large ribosomal subunit protein bL9 C-terminal" evidence="9">
    <location>
        <begin position="70"/>
        <end position="136"/>
    </location>
</feature>
<comment type="function">
    <text evidence="7">Binds to the 23S rRNA.</text>
</comment>
<accession>A0A1F6CZ64</accession>
<organism evidence="10 11">
    <name type="scientific">Candidatus Kaiserbacteria bacterium RIFCSPHIGHO2_02_FULL_49_11</name>
    <dbReference type="NCBI Taxonomy" id="1798489"/>
    <lineage>
        <taxon>Bacteria</taxon>
        <taxon>Candidatus Kaiseribacteriota</taxon>
    </lineage>
</organism>
<dbReference type="EMBL" id="MFLC01000039">
    <property type="protein sequence ID" value="OGG54407.1"/>
    <property type="molecule type" value="Genomic_DNA"/>
</dbReference>
<dbReference type="InterPro" id="IPR036791">
    <property type="entry name" value="Ribosomal_bL9_C_sf"/>
</dbReference>
<evidence type="ECO:0000256" key="2">
    <source>
        <dbReference type="ARBA" id="ARBA00022730"/>
    </source>
</evidence>